<evidence type="ECO:0000313" key="2">
    <source>
        <dbReference type="Proteomes" id="UP001327093"/>
    </source>
</evidence>
<dbReference type="InterPro" id="IPR029016">
    <property type="entry name" value="GAF-like_dom_sf"/>
</dbReference>
<evidence type="ECO:0000313" key="1">
    <source>
        <dbReference type="EMBL" id="MEB3370126.1"/>
    </source>
</evidence>
<organism evidence="1 2">
    <name type="scientific">Saccharopolyspora mangrovi</name>
    <dbReference type="NCBI Taxonomy" id="3082379"/>
    <lineage>
        <taxon>Bacteria</taxon>
        <taxon>Bacillati</taxon>
        <taxon>Actinomycetota</taxon>
        <taxon>Actinomycetes</taxon>
        <taxon>Pseudonocardiales</taxon>
        <taxon>Pseudonocardiaceae</taxon>
        <taxon>Saccharopolyspora</taxon>
    </lineage>
</organism>
<protein>
    <submittedName>
        <fullName evidence="1">GAF and ANTAR domain-containing protein</fullName>
    </submittedName>
</protein>
<dbReference type="Proteomes" id="UP001327093">
    <property type="component" value="Unassembled WGS sequence"/>
</dbReference>
<dbReference type="Gene3D" id="3.30.450.40">
    <property type="match status" value="1"/>
</dbReference>
<dbReference type="SUPFAM" id="SSF55781">
    <property type="entry name" value="GAF domain-like"/>
    <property type="match status" value="1"/>
</dbReference>
<gene>
    <name evidence="1" type="ORF">R4I43_22215</name>
</gene>
<dbReference type="EMBL" id="JAWLNX010000016">
    <property type="protein sequence ID" value="MEB3370126.1"/>
    <property type="molecule type" value="Genomic_DNA"/>
</dbReference>
<keyword evidence="2" id="KW-1185">Reference proteome</keyword>
<reference evidence="1 2" key="1">
    <citation type="submission" date="2023-10" db="EMBL/GenBank/DDBJ databases">
        <title>Saccharopolyspora sp. nov., isolated from mangrove soil.</title>
        <authorList>
            <person name="Lu Y."/>
            <person name="Liu W."/>
        </authorList>
    </citation>
    <scope>NUCLEOTIDE SEQUENCE [LARGE SCALE GENOMIC DNA]</scope>
    <source>
        <strain evidence="1 2">S2-29</strain>
    </source>
</reference>
<comment type="caution">
    <text evidence="1">The sequence shown here is derived from an EMBL/GenBank/DDBJ whole genome shotgun (WGS) entry which is preliminary data.</text>
</comment>
<sequence length="228" mass="24594">MADAFAAIVAAGEHDAPLQVCQVAVDALPFDGASITTMTDSHRQEPVCATNEAARRITELQFELGEGPDLDAHESGRPVHVLDLAELGEHHWPLFGHAVGGELARTLHALPLNTDGASLGTLCFHSATLEHLAVQDVANARRTADIATWAVLGVIAQEAPQQEIDRLQGRLQCWVKLHQAIGVISAQMQVEIETALTCLRAHAFVCDRRLSDVAHDVVIGTLRFDDGR</sequence>
<name>A0ABU6AFB2_9PSEU</name>
<accession>A0ABU6AFB2</accession>
<dbReference type="RefSeq" id="WP_324267611.1">
    <property type="nucleotide sequence ID" value="NZ_JAWLNX010000016.1"/>
</dbReference>
<proteinExistence type="predicted"/>